<proteinExistence type="predicted"/>
<dbReference type="Proteomes" id="UP001520878">
    <property type="component" value="Unassembled WGS sequence"/>
</dbReference>
<gene>
    <name evidence="3" type="ORF">LJ739_05020</name>
</gene>
<dbReference type="Gene3D" id="3.10.20.30">
    <property type="match status" value="1"/>
</dbReference>
<dbReference type="NCBIfam" id="NF007985">
    <property type="entry name" value="PRK10713.1"/>
    <property type="match status" value="1"/>
</dbReference>
<dbReference type="PROSITE" id="PS00197">
    <property type="entry name" value="2FE2S_FER_1"/>
    <property type="match status" value="1"/>
</dbReference>
<evidence type="ECO:0000259" key="2">
    <source>
        <dbReference type="PROSITE" id="PS51085"/>
    </source>
</evidence>
<evidence type="ECO:0000313" key="3">
    <source>
        <dbReference type="EMBL" id="MCC2615598.1"/>
    </source>
</evidence>
<keyword evidence="4" id="KW-1185">Reference proteome</keyword>
<dbReference type="InterPro" id="IPR012675">
    <property type="entry name" value="Beta-grasp_dom_sf"/>
</dbReference>
<name>A0ABS8G515_9ALTE</name>
<dbReference type="CDD" id="cd00207">
    <property type="entry name" value="fer2"/>
    <property type="match status" value="1"/>
</dbReference>
<protein>
    <submittedName>
        <fullName evidence="3">2Fe-2S ferredoxin-like protein</fullName>
    </submittedName>
</protein>
<dbReference type="Pfam" id="PF00111">
    <property type="entry name" value="Fer2"/>
    <property type="match status" value="1"/>
</dbReference>
<accession>A0ABS8G515</accession>
<dbReference type="InterPro" id="IPR036010">
    <property type="entry name" value="2Fe-2S_ferredoxin-like_sf"/>
</dbReference>
<reference evidence="3 4" key="1">
    <citation type="submission" date="2021-10" db="EMBL/GenBank/DDBJ databases">
        <title>Draft genome of Aestuariibacter halophilus JC2043.</title>
        <authorList>
            <person name="Emsley S.A."/>
            <person name="Pfannmuller K.M."/>
            <person name="Ushijima B."/>
            <person name="Saw J.H."/>
            <person name="Videau P."/>
        </authorList>
    </citation>
    <scope>NUCLEOTIDE SEQUENCE [LARGE SCALE GENOMIC DNA]</scope>
    <source>
        <strain evidence="3 4">JC2043</strain>
    </source>
</reference>
<dbReference type="SUPFAM" id="SSF54292">
    <property type="entry name" value="2Fe-2S ferredoxin-like"/>
    <property type="match status" value="1"/>
</dbReference>
<dbReference type="RefSeq" id="WP_229157608.1">
    <property type="nucleotide sequence ID" value="NZ_JAJEWP010000001.1"/>
</dbReference>
<dbReference type="InterPro" id="IPR006058">
    <property type="entry name" value="2Fe2S_fd_BS"/>
</dbReference>
<evidence type="ECO:0000313" key="4">
    <source>
        <dbReference type="Proteomes" id="UP001520878"/>
    </source>
</evidence>
<dbReference type="InterPro" id="IPR001041">
    <property type="entry name" value="2Fe-2S_ferredoxin-type"/>
</dbReference>
<comment type="caution">
    <text evidence="3">The sequence shown here is derived from an EMBL/GenBank/DDBJ whole genome shotgun (WGS) entry which is preliminary data.</text>
</comment>
<keyword evidence="1" id="KW-0830">Ubiquinone</keyword>
<sequence length="90" mass="9847">MSGDDNRIMIEVIDHDPVPSLDDKTVLESLEAAGINLQYHCRDGFCGACRTKLLDGDVDYTTDPLAFIDDDEILPCCCKAKTSLKLKAGL</sequence>
<feature type="domain" description="2Fe-2S ferredoxin-type" evidence="2">
    <location>
        <begin position="6"/>
        <end position="90"/>
    </location>
</feature>
<evidence type="ECO:0000256" key="1">
    <source>
        <dbReference type="ARBA" id="ARBA00023075"/>
    </source>
</evidence>
<organism evidence="3 4">
    <name type="scientific">Fluctibacter halophilus</name>
    <dbReference type="NCBI Taxonomy" id="226011"/>
    <lineage>
        <taxon>Bacteria</taxon>
        <taxon>Pseudomonadati</taxon>
        <taxon>Pseudomonadota</taxon>
        <taxon>Gammaproteobacteria</taxon>
        <taxon>Alteromonadales</taxon>
        <taxon>Alteromonadaceae</taxon>
        <taxon>Fluctibacter</taxon>
    </lineage>
</organism>
<dbReference type="EMBL" id="JAJEWP010000001">
    <property type="protein sequence ID" value="MCC2615598.1"/>
    <property type="molecule type" value="Genomic_DNA"/>
</dbReference>
<dbReference type="PROSITE" id="PS51085">
    <property type="entry name" value="2FE2S_FER_2"/>
    <property type="match status" value="1"/>
</dbReference>